<evidence type="ECO:0000313" key="2">
    <source>
        <dbReference type="Proteomes" id="UP000596857"/>
    </source>
</evidence>
<reference evidence="1 2" key="1">
    <citation type="submission" date="2019-10" db="EMBL/GenBank/DDBJ databases">
        <title>Description of Paenibacillus terricola sp. nov.</title>
        <authorList>
            <person name="Carlier A."/>
            <person name="Qi S."/>
        </authorList>
    </citation>
    <scope>NUCLEOTIDE SEQUENCE [LARGE SCALE GENOMIC DNA]</scope>
    <source>
        <strain evidence="1 2">LMG 31459</strain>
    </source>
</reference>
<dbReference type="EMBL" id="WHOB01000043">
    <property type="protein sequence ID" value="NOU80358.1"/>
    <property type="molecule type" value="Genomic_DNA"/>
</dbReference>
<gene>
    <name evidence="1" type="primary">tcmP</name>
    <name evidence="1" type="ORF">GC101_15920</name>
</gene>
<proteinExistence type="predicted"/>
<dbReference type="NCBIfam" id="TIGR04474">
    <property type="entry name" value="tcm_partner"/>
    <property type="match status" value="1"/>
</dbReference>
<name>A0ABX1YHM2_9BACL</name>
<sequence>MSKKGDNHFNQKDIQTHLKHILLEDYLKNWSQVFANANHGKSIRTINFVDGFAGRGYFDDGHWGSPQIAMNRLLYFQNILQQEYGNNLRFNIYNVEYNSEYYDELEKIKLRSSHPHQIKNFAGKFEEHLESIISFTQGKPTLYFIDPFGYKGVNMTDMHRILQQQSNELLINVMSYSLVRNLPIKSSEKELCNFFGVSTLPPDISEYLRLKNLNIDTPSNITMQDLLKLEDDIIELYKTQVKSCGSNVYTLSKRIHSQINNNIYFHLVFVTRNRKGLIEMKKSMVQFEELRINAEDKYVAQHRIDTIHLQDDLFSDFNRHESYEYQNFVSDFFTHFNKKPNVTYAKIIDFYLQNSPLPFDSVKDDKSITHFAKTLFTTNKNLIKTTNKAFKDHKDLAENNIITSSLPPSFLSNIVKPPETYEQIHLF</sequence>
<dbReference type="RefSeq" id="WP_171718022.1">
    <property type="nucleotide sequence ID" value="NZ_WHOB01000043.1"/>
</dbReference>
<comment type="caution">
    <text evidence="1">The sequence shown here is derived from an EMBL/GenBank/DDBJ whole genome shotgun (WGS) entry which is preliminary data.</text>
</comment>
<dbReference type="InterPro" id="IPR031009">
    <property type="entry name" value="Tcm_partner"/>
</dbReference>
<evidence type="ECO:0000313" key="1">
    <source>
        <dbReference type="EMBL" id="NOU80358.1"/>
    </source>
</evidence>
<organism evidence="1 2">
    <name type="scientific">Paenibacillus phytohabitans</name>
    <dbReference type="NCBI Taxonomy" id="2654978"/>
    <lineage>
        <taxon>Bacteria</taxon>
        <taxon>Bacillati</taxon>
        <taxon>Bacillota</taxon>
        <taxon>Bacilli</taxon>
        <taxon>Bacillales</taxon>
        <taxon>Paenibacillaceae</taxon>
        <taxon>Paenibacillus</taxon>
    </lineage>
</organism>
<keyword evidence="2" id="KW-1185">Reference proteome</keyword>
<protein>
    <submittedName>
        <fullName evidence="1">Three-Cys-motif partner protein TcmP</fullName>
    </submittedName>
</protein>
<dbReference type="Proteomes" id="UP000596857">
    <property type="component" value="Unassembled WGS sequence"/>
</dbReference>
<accession>A0ABX1YHM2</accession>